<keyword evidence="1" id="KW-1133">Transmembrane helix</keyword>
<reference evidence="2 3" key="1">
    <citation type="submission" date="2020-08" db="EMBL/GenBank/DDBJ databases">
        <title>Genomic Encyclopedia of Type Strains, Phase IV (KMG-IV): sequencing the most valuable type-strain genomes for metagenomic binning, comparative biology and taxonomic classification.</title>
        <authorList>
            <person name="Goeker M."/>
        </authorList>
    </citation>
    <scope>NUCLEOTIDE SEQUENCE [LARGE SCALE GENOMIC DNA]</scope>
    <source>
        <strain evidence="2 3">DSM 11490</strain>
    </source>
</reference>
<keyword evidence="3" id="KW-1185">Reference proteome</keyword>
<evidence type="ECO:0000313" key="3">
    <source>
        <dbReference type="Proteomes" id="UP000543554"/>
    </source>
</evidence>
<name>A0AA40VD10_9HYPH</name>
<dbReference type="AlphaFoldDB" id="A0AA40VD10"/>
<accession>A0AA40VD10</accession>
<dbReference type="Proteomes" id="UP000543554">
    <property type="component" value="Unassembled WGS sequence"/>
</dbReference>
<dbReference type="RefSeq" id="WP_182555584.1">
    <property type="nucleotide sequence ID" value="NZ_BPRF01000003.1"/>
</dbReference>
<dbReference type="EMBL" id="JACJIB010000005">
    <property type="protein sequence ID" value="MBA8914131.1"/>
    <property type="molecule type" value="Genomic_DNA"/>
</dbReference>
<evidence type="ECO:0000313" key="2">
    <source>
        <dbReference type="EMBL" id="MBA8914131.1"/>
    </source>
</evidence>
<evidence type="ECO:0000256" key="1">
    <source>
        <dbReference type="SAM" id="Phobius"/>
    </source>
</evidence>
<keyword evidence="1" id="KW-0812">Transmembrane</keyword>
<protein>
    <submittedName>
        <fullName evidence="2">Uncharacterized protein</fullName>
    </submittedName>
</protein>
<organism evidence="2 3">
    <name type="scientific">Methylorubrum thiocyanatum</name>
    <dbReference type="NCBI Taxonomy" id="47958"/>
    <lineage>
        <taxon>Bacteria</taxon>
        <taxon>Pseudomonadati</taxon>
        <taxon>Pseudomonadota</taxon>
        <taxon>Alphaproteobacteria</taxon>
        <taxon>Hyphomicrobiales</taxon>
        <taxon>Methylobacteriaceae</taxon>
        <taxon>Methylorubrum</taxon>
    </lineage>
</organism>
<feature type="transmembrane region" description="Helical" evidence="1">
    <location>
        <begin position="42"/>
        <end position="62"/>
    </location>
</feature>
<proteinExistence type="predicted"/>
<gene>
    <name evidence="2" type="ORF">HNR51_003222</name>
</gene>
<comment type="caution">
    <text evidence="2">The sequence shown here is derived from an EMBL/GenBank/DDBJ whole genome shotgun (WGS) entry which is preliminary data.</text>
</comment>
<sequence>MAHPPHRDPDPELEDIRELGLIERQHHRAARTLGVSRGAMGVVWLVPLAILVIALVALFFAVR</sequence>
<keyword evidence="1" id="KW-0472">Membrane</keyword>